<proteinExistence type="predicted"/>
<evidence type="ECO:0000313" key="3">
    <source>
        <dbReference type="Proteomes" id="UP000230775"/>
    </source>
</evidence>
<reference evidence="3" key="1">
    <citation type="submission" date="2017-09" db="EMBL/GenBank/DDBJ databases">
        <title>Depth-based differentiation of microbial function through sediment-hosted aquifers and enrichment of novel symbionts in the deep terrestrial subsurface.</title>
        <authorList>
            <person name="Probst A.J."/>
            <person name="Ladd B."/>
            <person name="Jarett J.K."/>
            <person name="Geller-Mcgrath D.E."/>
            <person name="Sieber C.M.K."/>
            <person name="Emerson J.B."/>
            <person name="Anantharaman K."/>
            <person name="Thomas B.C."/>
            <person name="Malmstrom R."/>
            <person name="Stieglmeier M."/>
            <person name="Klingl A."/>
            <person name="Woyke T."/>
            <person name="Ryan C.M."/>
            <person name="Banfield J.F."/>
        </authorList>
    </citation>
    <scope>NUCLEOTIDE SEQUENCE [LARGE SCALE GENOMIC DNA]</scope>
</reference>
<evidence type="ECO:0000259" key="1">
    <source>
        <dbReference type="Pfam" id="PF08308"/>
    </source>
</evidence>
<name>A0A2H0WQ24_9BACT</name>
<feature type="domain" description="PEGA" evidence="1">
    <location>
        <begin position="47"/>
        <end position="102"/>
    </location>
</feature>
<gene>
    <name evidence="2" type="ORF">COT64_00925</name>
</gene>
<evidence type="ECO:0000313" key="2">
    <source>
        <dbReference type="EMBL" id="PIS14756.1"/>
    </source>
</evidence>
<protein>
    <recommendedName>
        <fullName evidence="1">PEGA domain-containing protein</fullName>
    </recommendedName>
</protein>
<dbReference type="Pfam" id="PF08308">
    <property type="entry name" value="PEGA"/>
    <property type="match status" value="1"/>
</dbReference>
<comment type="caution">
    <text evidence="2">The sequence shown here is derived from an EMBL/GenBank/DDBJ whole genome shotgun (WGS) entry which is preliminary data.</text>
</comment>
<accession>A0A2H0WQ24</accession>
<dbReference type="Proteomes" id="UP000230775">
    <property type="component" value="Unassembled WGS sequence"/>
</dbReference>
<dbReference type="EMBL" id="PEZI01000023">
    <property type="protein sequence ID" value="PIS14756.1"/>
    <property type="molecule type" value="Genomic_DNA"/>
</dbReference>
<organism evidence="2 3">
    <name type="scientific">Candidatus Shapirobacteria bacterium CG09_land_8_20_14_0_10_39_12</name>
    <dbReference type="NCBI Taxonomy" id="1974885"/>
    <lineage>
        <taxon>Bacteria</taxon>
        <taxon>Candidatus Shapironibacteriota</taxon>
    </lineage>
</organism>
<dbReference type="AlphaFoldDB" id="A0A2H0WQ24"/>
<sequence length="181" mass="20023">MKFDFTKHRILFFFFILFVVGNGTFLAIKFASGYRIDFTTKTLKPNGILSANSSPAGAQIFVDGILKTATNSNLPLEPNKYLIEIKKEGFTPWKKELLIEKELVAFVDAFLFPLVPDLKPLTFSQVANPAISPNNDRIAYAVPLSDPNAGLWVLDLSDSIFNLGRGPRQIAKSRSGADLAK</sequence>
<feature type="non-terminal residue" evidence="2">
    <location>
        <position position="181"/>
    </location>
</feature>
<dbReference type="InterPro" id="IPR013229">
    <property type="entry name" value="PEGA"/>
</dbReference>